<keyword evidence="1" id="KW-0732">Signal</keyword>
<dbReference type="EMBL" id="JAGQDE010000004">
    <property type="protein sequence ID" value="MBQ0958700.1"/>
    <property type="molecule type" value="Genomic_DNA"/>
</dbReference>
<accession>A0A940YEJ2</accession>
<feature type="signal peptide" evidence="1">
    <location>
        <begin position="1"/>
        <end position="24"/>
    </location>
</feature>
<comment type="caution">
    <text evidence="2">The sequence shown here is derived from an EMBL/GenBank/DDBJ whole genome shotgun (WGS) entry which is preliminary data.</text>
</comment>
<sequence length="124" mass="12806">MTRRITTLLGLAIASLTVATAAQAELRVKCEVRSDRSTASVDGKGVASGNYYAVLTSGANSATSTAQPAIQREVEIDFSSRPRDINKGATALAADFIVGGQATGALYTEAGALVATKTVNCRVR</sequence>
<evidence type="ECO:0008006" key="4">
    <source>
        <dbReference type="Google" id="ProtNLM"/>
    </source>
</evidence>
<name>A0A940YEJ2_9BURK</name>
<dbReference type="AlphaFoldDB" id="A0A940YEJ2"/>
<dbReference type="RefSeq" id="WP_210801211.1">
    <property type="nucleotide sequence ID" value="NZ_JAGQDE010000004.1"/>
</dbReference>
<organism evidence="2 3">
    <name type="scientific">Ideonella aquatica</name>
    <dbReference type="NCBI Taxonomy" id="2824119"/>
    <lineage>
        <taxon>Bacteria</taxon>
        <taxon>Pseudomonadati</taxon>
        <taxon>Pseudomonadota</taxon>
        <taxon>Betaproteobacteria</taxon>
        <taxon>Burkholderiales</taxon>
        <taxon>Sphaerotilaceae</taxon>
        <taxon>Ideonella</taxon>
    </lineage>
</organism>
<keyword evidence="3" id="KW-1185">Reference proteome</keyword>
<proteinExistence type="predicted"/>
<evidence type="ECO:0000313" key="3">
    <source>
        <dbReference type="Proteomes" id="UP000678374"/>
    </source>
</evidence>
<protein>
    <recommendedName>
        <fullName evidence="4">C-type lysozyme inhibitor domain-containing protein</fullName>
    </recommendedName>
</protein>
<evidence type="ECO:0000313" key="2">
    <source>
        <dbReference type="EMBL" id="MBQ0958700.1"/>
    </source>
</evidence>
<gene>
    <name evidence="2" type="ORF">KAK06_06975</name>
</gene>
<evidence type="ECO:0000256" key="1">
    <source>
        <dbReference type="SAM" id="SignalP"/>
    </source>
</evidence>
<reference evidence="2" key="1">
    <citation type="submission" date="2021-04" db="EMBL/GenBank/DDBJ databases">
        <title>The genome sequence of Ideonella sp. 4Y11.</title>
        <authorList>
            <person name="Liu Y."/>
        </authorList>
    </citation>
    <scope>NUCLEOTIDE SEQUENCE</scope>
    <source>
        <strain evidence="2">4Y11</strain>
    </source>
</reference>
<feature type="chain" id="PRO_5037796276" description="C-type lysozyme inhibitor domain-containing protein" evidence="1">
    <location>
        <begin position="25"/>
        <end position="124"/>
    </location>
</feature>
<dbReference type="Proteomes" id="UP000678374">
    <property type="component" value="Unassembled WGS sequence"/>
</dbReference>